<dbReference type="EMBL" id="BAABHS010000056">
    <property type="protein sequence ID" value="GAA4995286.1"/>
    <property type="molecule type" value="Genomic_DNA"/>
</dbReference>
<dbReference type="Proteomes" id="UP001500466">
    <property type="component" value="Unassembled WGS sequence"/>
</dbReference>
<proteinExistence type="predicted"/>
<accession>A0ABP9IFR5</accession>
<organism evidence="1 2">
    <name type="scientific">Yinghuangia aomiensis</name>
    <dbReference type="NCBI Taxonomy" id="676205"/>
    <lineage>
        <taxon>Bacteria</taxon>
        <taxon>Bacillati</taxon>
        <taxon>Actinomycetota</taxon>
        <taxon>Actinomycetes</taxon>
        <taxon>Kitasatosporales</taxon>
        <taxon>Streptomycetaceae</taxon>
        <taxon>Yinghuangia</taxon>
    </lineage>
</organism>
<evidence type="ECO:0008006" key="3">
    <source>
        <dbReference type="Google" id="ProtNLM"/>
    </source>
</evidence>
<gene>
    <name evidence="1" type="ORF">GCM10023205_80440</name>
</gene>
<dbReference type="RefSeq" id="WP_345680843.1">
    <property type="nucleotide sequence ID" value="NZ_BAABHS010000056.1"/>
</dbReference>
<evidence type="ECO:0000313" key="2">
    <source>
        <dbReference type="Proteomes" id="UP001500466"/>
    </source>
</evidence>
<name>A0ABP9IFR5_9ACTN</name>
<comment type="caution">
    <text evidence="1">The sequence shown here is derived from an EMBL/GenBank/DDBJ whole genome shotgun (WGS) entry which is preliminary data.</text>
</comment>
<sequence>MSDAFAVVAVIISLGALGYSRLQALYSRKQLLLAERIRKEATDPYVVVDVEPRAGGSGLLVFYIQNIGATIARNVHVDVTPPLQSGERDDWDEKLARALSRPIPHLPPRRRLEWFFTFGPRYLQNPDVPRQYTVTVTSDGPSGAVEPMTYIIDLDVIRGMALDRESIVAKLDLIAENTNALKKLPPR</sequence>
<reference evidence="2" key="1">
    <citation type="journal article" date="2019" name="Int. J. Syst. Evol. Microbiol.">
        <title>The Global Catalogue of Microorganisms (GCM) 10K type strain sequencing project: providing services to taxonomists for standard genome sequencing and annotation.</title>
        <authorList>
            <consortium name="The Broad Institute Genomics Platform"/>
            <consortium name="The Broad Institute Genome Sequencing Center for Infectious Disease"/>
            <person name="Wu L."/>
            <person name="Ma J."/>
        </authorList>
    </citation>
    <scope>NUCLEOTIDE SEQUENCE [LARGE SCALE GENOMIC DNA]</scope>
    <source>
        <strain evidence="2">JCM 17986</strain>
    </source>
</reference>
<keyword evidence="2" id="KW-1185">Reference proteome</keyword>
<protein>
    <recommendedName>
        <fullName evidence="3">Polyketide cyclase / dehydrase and lipid transport</fullName>
    </recommendedName>
</protein>
<evidence type="ECO:0000313" key="1">
    <source>
        <dbReference type="EMBL" id="GAA4995286.1"/>
    </source>
</evidence>